<dbReference type="InterPro" id="IPR003599">
    <property type="entry name" value="Ig_sub"/>
</dbReference>
<keyword evidence="4" id="KW-0812">Transmembrane</keyword>
<keyword evidence="4" id="KW-1133">Transmembrane helix</keyword>
<dbReference type="PANTHER" id="PTHR11890:SF26">
    <property type="entry name" value="INTERLEUKIN-1 RECEPTOR TYPE 1"/>
    <property type="match status" value="1"/>
</dbReference>
<evidence type="ECO:0000256" key="4">
    <source>
        <dbReference type="SAM" id="Phobius"/>
    </source>
</evidence>
<accession>A0A315VKQ5</accession>
<evidence type="ECO:0000256" key="3">
    <source>
        <dbReference type="ARBA" id="ARBA00023319"/>
    </source>
</evidence>
<evidence type="ECO:0000259" key="6">
    <source>
        <dbReference type="PROSITE" id="PS50835"/>
    </source>
</evidence>
<dbReference type="Gene3D" id="2.60.40.10">
    <property type="entry name" value="Immunoglobulins"/>
    <property type="match status" value="3"/>
</dbReference>
<evidence type="ECO:0000256" key="2">
    <source>
        <dbReference type="ARBA" id="ARBA00023180"/>
    </source>
</evidence>
<dbReference type="AlphaFoldDB" id="A0A315VKQ5"/>
<evidence type="ECO:0000313" key="8">
    <source>
        <dbReference type="Proteomes" id="UP000250572"/>
    </source>
</evidence>
<comment type="caution">
    <text evidence="7">The sequence shown here is derived from an EMBL/GenBank/DDBJ whole genome shotgun (WGS) entry which is preliminary data.</text>
</comment>
<feature type="domain" description="Ig-like" evidence="6">
    <location>
        <begin position="229"/>
        <end position="326"/>
    </location>
</feature>
<dbReference type="SUPFAM" id="SSF48726">
    <property type="entry name" value="Immunoglobulin"/>
    <property type="match status" value="3"/>
</dbReference>
<dbReference type="SMART" id="SM00409">
    <property type="entry name" value="IG"/>
    <property type="match status" value="2"/>
</dbReference>
<protein>
    <recommendedName>
        <fullName evidence="6">Ig-like domain-containing protein</fullName>
    </recommendedName>
</protein>
<dbReference type="STRING" id="33528.ENSGAFP00000006982"/>
<dbReference type="InterPro" id="IPR015621">
    <property type="entry name" value="IL-1_rcpt_fam"/>
</dbReference>
<dbReference type="PANTHER" id="PTHR11890">
    <property type="entry name" value="INTERLEUKIN-1 RECEPTOR FAMILY MEMBER"/>
    <property type="match status" value="1"/>
</dbReference>
<evidence type="ECO:0000256" key="1">
    <source>
        <dbReference type="ARBA" id="ARBA00023157"/>
    </source>
</evidence>
<proteinExistence type="predicted"/>
<dbReference type="InterPro" id="IPR007110">
    <property type="entry name" value="Ig-like_dom"/>
</dbReference>
<keyword evidence="8" id="KW-1185">Reference proteome</keyword>
<reference evidence="7 8" key="1">
    <citation type="journal article" date="2018" name="G3 (Bethesda)">
        <title>A High-Quality Reference Genome for the Invasive Mosquitofish Gambusia affinis Using a Chicago Library.</title>
        <authorList>
            <person name="Hoffberg S.L."/>
            <person name="Troendle N.J."/>
            <person name="Glenn T.C."/>
            <person name="Mahmud O."/>
            <person name="Louha S."/>
            <person name="Chalopin D."/>
            <person name="Bennetzen J.L."/>
            <person name="Mauricio R."/>
        </authorList>
    </citation>
    <scope>NUCLEOTIDE SEQUENCE [LARGE SCALE GENOMIC DNA]</scope>
    <source>
        <strain evidence="7">NE01/NJP1002.9</strain>
        <tissue evidence="7">Muscle</tissue>
    </source>
</reference>
<dbReference type="Proteomes" id="UP000250572">
    <property type="component" value="Unassembled WGS sequence"/>
</dbReference>
<keyword evidence="1" id="KW-1015">Disulfide bond</keyword>
<evidence type="ECO:0000313" key="7">
    <source>
        <dbReference type="EMBL" id="PWA24081.1"/>
    </source>
</evidence>
<dbReference type="PROSITE" id="PS50835">
    <property type="entry name" value="IG_LIKE"/>
    <property type="match status" value="1"/>
</dbReference>
<name>A0A315VKQ5_GAMAF</name>
<keyword evidence="4" id="KW-0472">Membrane</keyword>
<keyword evidence="5" id="KW-0732">Signal</keyword>
<dbReference type="InterPro" id="IPR013783">
    <property type="entry name" value="Ig-like_fold"/>
</dbReference>
<feature type="signal peptide" evidence="5">
    <location>
        <begin position="1"/>
        <end position="24"/>
    </location>
</feature>
<feature type="transmembrane region" description="Helical" evidence="4">
    <location>
        <begin position="333"/>
        <end position="354"/>
    </location>
</feature>
<keyword evidence="3" id="KW-0393">Immunoglobulin domain</keyword>
<feature type="chain" id="PRO_5016314828" description="Ig-like domain-containing protein" evidence="5">
    <location>
        <begin position="25"/>
        <end position="380"/>
    </location>
</feature>
<keyword evidence="2" id="KW-0325">Glycoprotein</keyword>
<evidence type="ECO:0000256" key="5">
    <source>
        <dbReference type="SAM" id="SignalP"/>
    </source>
</evidence>
<feature type="non-terminal residue" evidence="7">
    <location>
        <position position="1"/>
    </location>
</feature>
<dbReference type="EMBL" id="NHOQ01001524">
    <property type="protein sequence ID" value="PWA24081.1"/>
    <property type="molecule type" value="Genomic_DNA"/>
</dbReference>
<sequence>LMDVSRLLLSIVMVMSTSDGSSEASDSSCFNLDQDRYKVIKGEAFYYVPFDLDDPNLPDANITWYKNGPEVMNITTDETHRIHYHGGALFFLNISANDAGHYSARHIEASGECFYYHVKIEVFDETSRENLTYGSIRNSDQNKNIPCPQPVKDTCKTFNGNFTWFKGKNLIPGQHKERLWVNDATKEDEDIYTCLCTWTHNHKVYNSSGSRRLVALEKAVYENVKIISPNTTEQLVKKGSSVKLNCTVYCGINAARDCEATWLINGNPAKQTDEYNETTKLDIEDPSKRTFSTATLTIAKVSEDDFQHEFKCLGSGFYTVTSATLTLKKDESFTFIIVFLVLGACLILFAAGLVKHFVTDLALLMRPCCPPRRCNKGTIC</sequence>
<gene>
    <name evidence="7" type="ORF">CCH79_00018770</name>
</gene>
<dbReference type="InterPro" id="IPR036179">
    <property type="entry name" value="Ig-like_dom_sf"/>
</dbReference>
<organism evidence="7 8">
    <name type="scientific">Gambusia affinis</name>
    <name type="common">Western mosquitofish</name>
    <name type="synonym">Heterandria affinis</name>
    <dbReference type="NCBI Taxonomy" id="33528"/>
    <lineage>
        <taxon>Eukaryota</taxon>
        <taxon>Metazoa</taxon>
        <taxon>Chordata</taxon>
        <taxon>Craniata</taxon>
        <taxon>Vertebrata</taxon>
        <taxon>Euteleostomi</taxon>
        <taxon>Actinopterygii</taxon>
        <taxon>Neopterygii</taxon>
        <taxon>Teleostei</taxon>
        <taxon>Neoteleostei</taxon>
        <taxon>Acanthomorphata</taxon>
        <taxon>Ovalentaria</taxon>
        <taxon>Atherinomorphae</taxon>
        <taxon>Cyprinodontiformes</taxon>
        <taxon>Poeciliidae</taxon>
        <taxon>Poeciliinae</taxon>
        <taxon>Gambusia</taxon>
    </lineage>
</organism>